<evidence type="ECO:0000256" key="4">
    <source>
        <dbReference type="ARBA" id="ARBA00022485"/>
    </source>
</evidence>
<evidence type="ECO:0000256" key="6">
    <source>
        <dbReference type="ARBA" id="ARBA00023004"/>
    </source>
</evidence>
<dbReference type="RefSeq" id="WP_117545629.1">
    <property type="nucleotide sequence ID" value="NZ_JBKUNB010000005.1"/>
</dbReference>
<accession>A0A3E3HWU5</accession>
<dbReference type="GeneID" id="97990015"/>
<evidence type="ECO:0000256" key="3">
    <source>
        <dbReference type="ARBA" id="ARBA00013529"/>
    </source>
</evidence>
<feature type="domain" description="4Fe-4S ferredoxin-type" evidence="8">
    <location>
        <begin position="195"/>
        <end position="226"/>
    </location>
</feature>
<keyword evidence="7" id="KW-0411">Iron-sulfur</keyword>
<dbReference type="EMBL" id="QVLV01000027">
    <property type="protein sequence ID" value="RGE56304.1"/>
    <property type="molecule type" value="Genomic_DNA"/>
</dbReference>
<evidence type="ECO:0000313" key="10">
    <source>
        <dbReference type="Proteomes" id="UP000260812"/>
    </source>
</evidence>
<dbReference type="PROSITE" id="PS51379">
    <property type="entry name" value="4FE4S_FER_2"/>
    <property type="match status" value="2"/>
</dbReference>
<comment type="cofactor">
    <cofactor evidence="1">
        <name>[4Fe-4S] cluster</name>
        <dbReference type="ChEBI" id="CHEBI:49883"/>
    </cofactor>
</comment>
<evidence type="ECO:0000256" key="5">
    <source>
        <dbReference type="ARBA" id="ARBA00022723"/>
    </source>
</evidence>
<sequence>MKLYTVYFSPTGGTKKVLDELVKEWLINDGAPDESGKTSTELVEIDLSDRTRSGAFLSHATPGREDFCIIAVPSFGGRVPAAALERLTQLKAGHTPAVLVAAYGNRACDDTLLELQEAAEHSGFCPVAAIAAVTEHSIMHQYGTGRPDAQDKAELRKFVRQIQELLRPAADCSSSAAVSAPALPGSRPYREYKGIPLKPKAGKACTGCGACAKACPVGAIPDSHPEQTDKNRCISCMRCIQICPVKARSLNKAVLSVAGCSMKKVCSGRKKNELYLGGKI</sequence>
<dbReference type="SUPFAM" id="SSF46548">
    <property type="entry name" value="alpha-helical ferredoxin"/>
    <property type="match status" value="1"/>
</dbReference>
<gene>
    <name evidence="9" type="ORF">DXC51_24960</name>
</gene>
<keyword evidence="10" id="KW-1185">Reference proteome</keyword>
<dbReference type="Proteomes" id="UP000260812">
    <property type="component" value="Unassembled WGS sequence"/>
</dbReference>
<dbReference type="Gene3D" id="3.30.70.20">
    <property type="match status" value="2"/>
</dbReference>
<feature type="domain" description="4Fe-4S ferredoxin-type" evidence="8">
    <location>
        <begin position="229"/>
        <end position="253"/>
    </location>
</feature>
<reference evidence="9" key="1">
    <citation type="submission" date="2018-08" db="EMBL/GenBank/DDBJ databases">
        <title>A genome reference for cultivated species of the human gut microbiota.</title>
        <authorList>
            <person name="Zou Y."/>
            <person name="Xue W."/>
            <person name="Luo G."/>
        </authorList>
    </citation>
    <scope>NUCLEOTIDE SEQUENCE [LARGE SCALE GENOMIC DNA]</scope>
    <source>
        <strain evidence="9">TF05-5AC</strain>
    </source>
</reference>
<evidence type="ECO:0000256" key="7">
    <source>
        <dbReference type="ARBA" id="ARBA00023014"/>
    </source>
</evidence>
<dbReference type="PANTHER" id="PTHR24960">
    <property type="entry name" value="PHOTOSYSTEM I IRON-SULFUR CENTER-RELATED"/>
    <property type="match status" value="1"/>
</dbReference>
<dbReference type="GO" id="GO:0051539">
    <property type="term" value="F:4 iron, 4 sulfur cluster binding"/>
    <property type="evidence" value="ECO:0007669"/>
    <property type="project" value="UniProtKB-KW"/>
</dbReference>
<proteinExistence type="predicted"/>
<dbReference type="InterPro" id="IPR017900">
    <property type="entry name" value="4Fe4S_Fe_S_CS"/>
</dbReference>
<protein>
    <recommendedName>
        <fullName evidence="3">Ferredoxin</fullName>
    </recommendedName>
</protein>
<dbReference type="InterPro" id="IPR050157">
    <property type="entry name" value="PSI_iron-sulfur_center"/>
</dbReference>
<organism evidence="9 10">
    <name type="scientific">Eisenbergiella massiliensis</name>
    <dbReference type="NCBI Taxonomy" id="1720294"/>
    <lineage>
        <taxon>Bacteria</taxon>
        <taxon>Bacillati</taxon>
        <taxon>Bacillota</taxon>
        <taxon>Clostridia</taxon>
        <taxon>Lachnospirales</taxon>
        <taxon>Lachnospiraceae</taxon>
        <taxon>Eisenbergiella</taxon>
    </lineage>
</organism>
<dbReference type="InterPro" id="IPR029039">
    <property type="entry name" value="Flavoprotein-like_sf"/>
</dbReference>
<keyword evidence="4" id="KW-0004">4Fe-4S</keyword>
<dbReference type="PROSITE" id="PS00198">
    <property type="entry name" value="4FE4S_FER_1"/>
    <property type="match status" value="2"/>
</dbReference>
<keyword evidence="5" id="KW-0479">Metal-binding</keyword>
<dbReference type="PANTHER" id="PTHR24960:SF79">
    <property type="entry name" value="PHOTOSYSTEM I IRON-SULFUR CENTER"/>
    <property type="match status" value="1"/>
</dbReference>
<dbReference type="SUPFAM" id="SSF52218">
    <property type="entry name" value="Flavoproteins"/>
    <property type="match status" value="1"/>
</dbReference>
<evidence type="ECO:0000256" key="1">
    <source>
        <dbReference type="ARBA" id="ARBA00001966"/>
    </source>
</evidence>
<dbReference type="AlphaFoldDB" id="A0A3E3HWU5"/>
<keyword evidence="6" id="KW-0408">Iron</keyword>
<dbReference type="GO" id="GO:0046872">
    <property type="term" value="F:metal ion binding"/>
    <property type="evidence" value="ECO:0007669"/>
    <property type="project" value="UniProtKB-KW"/>
</dbReference>
<dbReference type="Pfam" id="PF13187">
    <property type="entry name" value="Fer4_9"/>
    <property type="match status" value="1"/>
</dbReference>
<comment type="function">
    <text evidence="2">Ferredoxins are iron-sulfur proteins that transfer electrons in a wide variety of metabolic reactions.</text>
</comment>
<evidence type="ECO:0000313" key="9">
    <source>
        <dbReference type="EMBL" id="RGE56304.1"/>
    </source>
</evidence>
<name>A0A3E3HWU5_9FIRM</name>
<evidence type="ECO:0000256" key="2">
    <source>
        <dbReference type="ARBA" id="ARBA00003532"/>
    </source>
</evidence>
<comment type="caution">
    <text evidence="9">The sequence shown here is derived from an EMBL/GenBank/DDBJ whole genome shotgun (WGS) entry which is preliminary data.</text>
</comment>
<dbReference type="InterPro" id="IPR017896">
    <property type="entry name" value="4Fe4S_Fe-S-bd"/>
</dbReference>
<evidence type="ECO:0000259" key="8">
    <source>
        <dbReference type="PROSITE" id="PS51379"/>
    </source>
</evidence>